<dbReference type="SMART" id="SM00389">
    <property type="entry name" value="HOX"/>
    <property type="match status" value="1"/>
</dbReference>
<evidence type="ECO:0000256" key="5">
    <source>
        <dbReference type="PROSITE-ProRule" id="PRU00108"/>
    </source>
</evidence>
<keyword evidence="2 5" id="KW-0371">Homeobox</keyword>
<keyword evidence="7" id="KW-0175">Coiled coil</keyword>
<dbReference type="InterPro" id="IPR001356">
    <property type="entry name" value="HD"/>
</dbReference>
<dbReference type="OrthoDB" id="6152496at2759"/>
<dbReference type="CDD" id="cd00086">
    <property type="entry name" value="homeodomain"/>
    <property type="match status" value="1"/>
</dbReference>
<dbReference type="SUPFAM" id="SSF58113">
    <property type="entry name" value="Apolipoprotein A-I"/>
    <property type="match status" value="1"/>
</dbReference>
<gene>
    <name evidence="10" type="ORF">MEDL_55182</name>
</gene>
<evidence type="ECO:0000256" key="6">
    <source>
        <dbReference type="RuleBase" id="RU000682"/>
    </source>
</evidence>
<protein>
    <submittedName>
        <fullName evidence="10">VAX</fullName>
    </submittedName>
</protein>
<evidence type="ECO:0000256" key="3">
    <source>
        <dbReference type="ARBA" id="ARBA00023242"/>
    </source>
</evidence>
<dbReference type="SUPFAM" id="SSF46689">
    <property type="entry name" value="Homeodomain-like"/>
    <property type="match status" value="1"/>
</dbReference>
<dbReference type="InterPro" id="IPR000315">
    <property type="entry name" value="Znf_B-box"/>
</dbReference>
<reference evidence="10" key="1">
    <citation type="submission" date="2021-03" db="EMBL/GenBank/DDBJ databases">
        <authorList>
            <person name="Bekaert M."/>
        </authorList>
    </citation>
    <scope>NUCLEOTIDE SEQUENCE</scope>
</reference>
<dbReference type="InterPro" id="IPR011044">
    <property type="entry name" value="Quino_amine_DH_bsu"/>
</dbReference>
<dbReference type="InterPro" id="IPR009057">
    <property type="entry name" value="Homeodomain-like_sf"/>
</dbReference>
<accession>A0A8S3UH33</accession>
<evidence type="ECO:0000256" key="2">
    <source>
        <dbReference type="ARBA" id="ARBA00023155"/>
    </source>
</evidence>
<dbReference type="CDD" id="cd19757">
    <property type="entry name" value="Bbox1"/>
    <property type="match status" value="1"/>
</dbReference>
<sequence>MVGKERSQLARELGLSETQVKVWFQNRRTKYKRDVSREAEVKDARSESMAACNIMKLLQPPSNQVQLTLPPYMLPYPTFAHGHAGTILTNLLIKITMATNSDVLCGICDSQHITKSANQWCPECDEGLCSGCQTYHSFSKATRNHAVISIENYLKLPSAILKIATYCNDHNLKYQNFCPQHDKICCSVCISEYHSNCCGLKSLQEIVRTSKESAWLENIEANLKDMRYNYDNIMKDRQQDLATVENQRKNVHEEIKQIREKINSHFDSLEKQIIEELNATEQKLKSACETLISHITEKINTVETLQGNISSVKEYASDLQIFLGIKSLEAEVEREKTDLESLFKDGSLNKNKIKCDISEKISDILTTITIFGSVSIDTSQPSIVFKTDKENQAQILSALPLPSNKSFNGLRGYTLSESRKKQVLSDKRGHIGIFNTDGTFDLIKKYSSPCSGVAFIDDSTIAASSNNTIEIINIDSKLTESVINMQGDCVGMSYYNGKLLYNVLSKGIQELQLSNTNITDLVIQKDLSGWPNITVHEDKMYQTSLGGFVKCYTTKGEMFGNSNQPHKHVE</sequence>
<dbReference type="GO" id="GO:0005634">
    <property type="term" value="C:nucleus"/>
    <property type="evidence" value="ECO:0007669"/>
    <property type="project" value="UniProtKB-SubCell"/>
</dbReference>
<dbReference type="InterPro" id="IPR047153">
    <property type="entry name" value="TRIM45/56/19-like"/>
</dbReference>
<name>A0A8S3UH33_MYTED</name>
<dbReference type="Proteomes" id="UP000683360">
    <property type="component" value="Unassembled WGS sequence"/>
</dbReference>
<evidence type="ECO:0000313" key="11">
    <source>
        <dbReference type="Proteomes" id="UP000683360"/>
    </source>
</evidence>
<dbReference type="GO" id="GO:0000981">
    <property type="term" value="F:DNA-binding transcription factor activity, RNA polymerase II-specific"/>
    <property type="evidence" value="ECO:0007669"/>
    <property type="project" value="InterPro"/>
</dbReference>
<proteinExistence type="predicted"/>
<feature type="domain" description="Homeobox" evidence="8">
    <location>
        <begin position="1"/>
        <end position="34"/>
    </location>
</feature>
<dbReference type="Gene3D" id="3.30.160.60">
    <property type="entry name" value="Classic Zinc Finger"/>
    <property type="match status" value="1"/>
</dbReference>
<dbReference type="Pfam" id="PF00046">
    <property type="entry name" value="Homeodomain"/>
    <property type="match status" value="1"/>
</dbReference>
<dbReference type="EMBL" id="CAJPWZ010002690">
    <property type="protein sequence ID" value="CAG2243048.1"/>
    <property type="molecule type" value="Genomic_DNA"/>
</dbReference>
<evidence type="ECO:0000256" key="7">
    <source>
        <dbReference type="SAM" id="Coils"/>
    </source>
</evidence>
<dbReference type="PANTHER" id="PTHR25462">
    <property type="entry name" value="BONUS, ISOFORM C-RELATED"/>
    <property type="match status" value="1"/>
</dbReference>
<keyword evidence="4" id="KW-0479">Metal-binding</keyword>
<feature type="DNA-binding region" description="Homeobox" evidence="5">
    <location>
        <begin position="3"/>
        <end position="35"/>
    </location>
</feature>
<comment type="caution">
    <text evidence="10">The sequence shown here is derived from an EMBL/GenBank/DDBJ whole genome shotgun (WGS) entry which is preliminary data.</text>
</comment>
<dbReference type="PRINTS" id="PR00031">
    <property type="entry name" value="HTHREPRESSR"/>
</dbReference>
<dbReference type="InterPro" id="IPR000047">
    <property type="entry name" value="HTH_motif"/>
</dbReference>
<dbReference type="PROSITE" id="PS00027">
    <property type="entry name" value="HOMEOBOX_1"/>
    <property type="match status" value="1"/>
</dbReference>
<dbReference type="Gene3D" id="1.10.10.60">
    <property type="entry name" value="Homeodomain-like"/>
    <property type="match status" value="1"/>
</dbReference>
<evidence type="ECO:0000259" key="9">
    <source>
        <dbReference type="PROSITE" id="PS50119"/>
    </source>
</evidence>
<keyword evidence="4" id="KW-0863">Zinc-finger</keyword>
<evidence type="ECO:0000313" key="10">
    <source>
        <dbReference type="EMBL" id="CAG2243048.1"/>
    </source>
</evidence>
<keyword evidence="1 5" id="KW-0238">DNA-binding</keyword>
<feature type="coiled-coil region" evidence="7">
    <location>
        <begin position="216"/>
        <end position="261"/>
    </location>
</feature>
<keyword evidence="3 5" id="KW-0539">Nucleus</keyword>
<evidence type="ECO:0000256" key="1">
    <source>
        <dbReference type="ARBA" id="ARBA00023125"/>
    </source>
</evidence>
<dbReference type="GO" id="GO:0003677">
    <property type="term" value="F:DNA binding"/>
    <property type="evidence" value="ECO:0007669"/>
    <property type="project" value="UniProtKB-UniRule"/>
</dbReference>
<evidence type="ECO:0000256" key="4">
    <source>
        <dbReference type="PROSITE-ProRule" id="PRU00024"/>
    </source>
</evidence>
<organism evidence="10 11">
    <name type="scientific">Mytilus edulis</name>
    <name type="common">Blue mussel</name>
    <dbReference type="NCBI Taxonomy" id="6550"/>
    <lineage>
        <taxon>Eukaryota</taxon>
        <taxon>Metazoa</taxon>
        <taxon>Spiralia</taxon>
        <taxon>Lophotrochozoa</taxon>
        <taxon>Mollusca</taxon>
        <taxon>Bivalvia</taxon>
        <taxon>Autobranchia</taxon>
        <taxon>Pteriomorphia</taxon>
        <taxon>Mytilida</taxon>
        <taxon>Mytiloidea</taxon>
        <taxon>Mytilidae</taxon>
        <taxon>Mytilinae</taxon>
        <taxon>Mytilus</taxon>
    </lineage>
</organism>
<dbReference type="PANTHER" id="PTHR25462:SF296">
    <property type="entry name" value="MEIOTIC P26, ISOFORM F"/>
    <property type="match status" value="1"/>
</dbReference>
<dbReference type="AlphaFoldDB" id="A0A8S3UH33"/>
<dbReference type="InterPro" id="IPR017970">
    <property type="entry name" value="Homeobox_CS"/>
</dbReference>
<evidence type="ECO:0000259" key="8">
    <source>
        <dbReference type="PROSITE" id="PS50071"/>
    </source>
</evidence>
<keyword evidence="4" id="KW-0862">Zinc</keyword>
<comment type="subcellular location">
    <subcellularLocation>
        <location evidence="5 6">Nucleus</location>
    </subcellularLocation>
</comment>
<feature type="domain" description="B box-type" evidence="9">
    <location>
        <begin position="100"/>
        <end position="150"/>
    </location>
</feature>
<dbReference type="GO" id="GO:0008270">
    <property type="term" value="F:zinc ion binding"/>
    <property type="evidence" value="ECO:0007669"/>
    <property type="project" value="UniProtKB-KW"/>
</dbReference>
<dbReference type="PROSITE" id="PS50071">
    <property type="entry name" value="HOMEOBOX_2"/>
    <property type="match status" value="1"/>
</dbReference>
<dbReference type="PROSITE" id="PS50119">
    <property type="entry name" value="ZF_BBOX"/>
    <property type="match status" value="1"/>
</dbReference>
<dbReference type="SUPFAM" id="SSF50969">
    <property type="entry name" value="YVTN repeat-like/Quinoprotein amine dehydrogenase"/>
    <property type="match status" value="1"/>
</dbReference>
<keyword evidence="11" id="KW-1185">Reference proteome</keyword>